<keyword evidence="5" id="KW-0378">Hydrolase</keyword>
<dbReference type="Gene3D" id="3.30.70.100">
    <property type="match status" value="1"/>
</dbReference>
<dbReference type="AlphaFoldDB" id="A0A9D1U4N0"/>
<dbReference type="EC" id="3.6.1.7" evidence="2 5"/>
<dbReference type="PROSITE" id="PS00150">
    <property type="entry name" value="ACYLPHOSPHATASE_1"/>
    <property type="match status" value="1"/>
</dbReference>
<evidence type="ECO:0000256" key="6">
    <source>
        <dbReference type="RuleBase" id="RU004168"/>
    </source>
</evidence>
<dbReference type="PROSITE" id="PS51160">
    <property type="entry name" value="ACYLPHOSPHATASE_3"/>
    <property type="match status" value="1"/>
</dbReference>
<dbReference type="EMBL" id="DXGJ01000043">
    <property type="protein sequence ID" value="HIW72073.1"/>
    <property type="molecule type" value="Genomic_DNA"/>
</dbReference>
<comment type="caution">
    <text evidence="8">The sequence shown here is derived from an EMBL/GenBank/DDBJ whole genome shotgun (WGS) entry which is preliminary data.</text>
</comment>
<evidence type="ECO:0000256" key="3">
    <source>
        <dbReference type="ARBA" id="ARBA00015991"/>
    </source>
</evidence>
<evidence type="ECO:0000256" key="4">
    <source>
        <dbReference type="ARBA" id="ARBA00047645"/>
    </source>
</evidence>
<dbReference type="Proteomes" id="UP000886822">
    <property type="component" value="Unassembled WGS sequence"/>
</dbReference>
<name>A0A9D1U4N0_9LACO</name>
<evidence type="ECO:0000313" key="8">
    <source>
        <dbReference type="EMBL" id="HIW72073.1"/>
    </source>
</evidence>
<reference evidence="8" key="2">
    <citation type="submission" date="2021-04" db="EMBL/GenBank/DDBJ databases">
        <authorList>
            <person name="Gilroy R."/>
        </authorList>
    </citation>
    <scope>NUCLEOTIDE SEQUENCE</scope>
    <source>
        <strain evidence="8">CHK173-259</strain>
    </source>
</reference>
<dbReference type="PANTHER" id="PTHR47268">
    <property type="entry name" value="ACYLPHOSPHATASE"/>
    <property type="match status" value="1"/>
</dbReference>
<evidence type="ECO:0000259" key="7">
    <source>
        <dbReference type="PROSITE" id="PS51160"/>
    </source>
</evidence>
<dbReference type="Pfam" id="PF00708">
    <property type="entry name" value="Acylphosphatase"/>
    <property type="match status" value="1"/>
</dbReference>
<proteinExistence type="inferred from homology"/>
<dbReference type="PANTHER" id="PTHR47268:SF4">
    <property type="entry name" value="ACYLPHOSPHATASE"/>
    <property type="match status" value="1"/>
</dbReference>
<organism evidence="8 9">
    <name type="scientific">Candidatus Levilactobacillus faecigallinarum</name>
    <dbReference type="NCBI Taxonomy" id="2838638"/>
    <lineage>
        <taxon>Bacteria</taxon>
        <taxon>Bacillati</taxon>
        <taxon>Bacillota</taxon>
        <taxon>Bacilli</taxon>
        <taxon>Lactobacillales</taxon>
        <taxon>Lactobacillaceae</taxon>
        <taxon>Levilactobacillus</taxon>
    </lineage>
</organism>
<dbReference type="InterPro" id="IPR036046">
    <property type="entry name" value="Acylphosphatase-like_dom_sf"/>
</dbReference>
<protein>
    <recommendedName>
        <fullName evidence="3 5">acylphosphatase</fullName>
        <ecNumber evidence="2 5">3.6.1.7</ecNumber>
    </recommendedName>
</protein>
<gene>
    <name evidence="8" type="ORF">H9875_05535</name>
</gene>
<feature type="active site" evidence="5">
    <location>
        <position position="36"/>
    </location>
</feature>
<feature type="active site" evidence="5">
    <location>
        <position position="18"/>
    </location>
</feature>
<reference evidence="8" key="1">
    <citation type="journal article" date="2021" name="PeerJ">
        <title>Extensive microbial diversity within the chicken gut microbiome revealed by metagenomics and culture.</title>
        <authorList>
            <person name="Gilroy R."/>
            <person name="Ravi A."/>
            <person name="Getino M."/>
            <person name="Pursley I."/>
            <person name="Horton D.L."/>
            <person name="Alikhan N.F."/>
            <person name="Baker D."/>
            <person name="Gharbi K."/>
            <person name="Hall N."/>
            <person name="Watson M."/>
            <person name="Adriaenssens E.M."/>
            <person name="Foster-Nyarko E."/>
            <person name="Jarju S."/>
            <person name="Secka A."/>
            <person name="Antonio M."/>
            <person name="Oren A."/>
            <person name="Chaudhuri R.R."/>
            <person name="La Ragione R."/>
            <person name="Hildebrand F."/>
            <person name="Pallen M.J."/>
        </authorList>
    </citation>
    <scope>NUCLEOTIDE SEQUENCE</scope>
    <source>
        <strain evidence="8">CHK173-259</strain>
    </source>
</reference>
<dbReference type="GO" id="GO:0003998">
    <property type="term" value="F:acylphosphatase activity"/>
    <property type="evidence" value="ECO:0007669"/>
    <property type="project" value="UniProtKB-EC"/>
</dbReference>
<sequence length="89" mass="9824">MCTHRYLISGRVQGVGFRWATVDLARRLHVTGTVENLATGQVLVIASGSTAILTKFQAGLAHVNPWARVTAIEMTELPPRHFTDFHVNI</sequence>
<comment type="similarity">
    <text evidence="1 6">Belongs to the acylphosphatase family.</text>
</comment>
<feature type="domain" description="Acylphosphatase-like" evidence="7">
    <location>
        <begin position="3"/>
        <end position="89"/>
    </location>
</feature>
<evidence type="ECO:0000256" key="1">
    <source>
        <dbReference type="ARBA" id="ARBA00005614"/>
    </source>
</evidence>
<dbReference type="InterPro" id="IPR017968">
    <property type="entry name" value="Acylphosphatase_CS"/>
</dbReference>
<accession>A0A9D1U4N0</accession>
<dbReference type="InterPro" id="IPR020456">
    <property type="entry name" value="Acylphosphatase"/>
</dbReference>
<evidence type="ECO:0000256" key="5">
    <source>
        <dbReference type="PROSITE-ProRule" id="PRU00520"/>
    </source>
</evidence>
<evidence type="ECO:0000256" key="2">
    <source>
        <dbReference type="ARBA" id="ARBA00012150"/>
    </source>
</evidence>
<evidence type="ECO:0000313" key="9">
    <source>
        <dbReference type="Proteomes" id="UP000886822"/>
    </source>
</evidence>
<dbReference type="SUPFAM" id="SSF54975">
    <property type="entry name" value="Acylphosphatase/BLUF domain-like"/>
    <property type="match status" value="1"/>
</dbReference>
<dbReference type="InterPro" id="IPR001792">
    <property type="entry name" value="Acylphosphatase-like_dom"/>
</dbReference>
<comment type="catalytic activity">
    <reaction evidence="4 5">
        <text>an acyl phosphate + H2O = a carboxylate + phosphate + H(+)</text>
        <dbReference type="Rhea" id="RHEA:14965"/>
        <dbReference type="ChEBI" id="CHEBI:15377"/>
        <dbReference type="ChEBI" id="CHEBI:15378"/>
        <dbReference type="ChEBI" id="CHEBI:29067"/>
        <dbReference type="ChEBI" id="CHEBI:43474"/>
        <dbReference type="ChEBI" id="CHEBI:59918"/>
        <dbReference type="EC" id="3.6.1.7"/>
    </reaction>
</comment>